<dbReference type="EMBL" id="VDGE01000001">
    <property type="protein sequence ID" value="TNC78406.1"/>
    <property type="molecule type" value="Genomic_DNA"/>
</dbReference>
<dbReference type="AlphaFoldDB" id="A0A5C4NYW1"/>
<gene>
    <name evidence="3" type="ORF">FHI69_03700</name>
</gene>
<protein>
    <recommendedName>
        <fullName evidence="2">Heparinase II/III-like C-terminal domain-containing protein</fullName>
    </recommendedName>
</protein>
<evidence type="ECO:0000256" key="1">
    <source>
        <dbReference type="ARBA" id="ARBA00004196"/>
    </source>
</evidence>
<proteinExistence type="predicted"/>
<feature type="domain" description="Heparinase II/III-like C-terminal" evidence="2">
    <location>
        <begin position="632"/>
        <end position="727"/>
    </location>
</feature>
<reference evidence="3 4" key="1">
    <citation type="submission" date="2019-06" db="EMBL/GenBank/DDBJ databases">
        <title>Genome sequence of Janthinobacterium lividum UCD_MED1.</title>
        <authorList>
            <person name="De Leon M.E."/>
            <person name="Jospin G."/>
        </authorList>
    </citation>
    <scope>NUCLEOTIDE SEQUENCE [LARGE SCALE GENOMIC DNA]</scope>
    <source>
        <strain evidence="3 4">UCD_MED1</strain>
    </source>
</reference>
<name>A0A5C4NYW1_9BURK</name>
<dbReference type="InterPro" id="IPR012480">
    <property type="entry name" value="Hepar_II_III_C"/>
</dbReference>
<organism evidence="3 4">
    <name type="scientific">Janthinobacterium lividum</name>
    <dbReference type="NCBI Taxonomy" id="29581"/>
    <lineage>
        <taxon>Bacteria</taxon>
        <taxon>Pseudomonadati</taxon>
        <taxon>Pseudomonadota</taxon>
        <taxon>Betaproteobacteria</taxon>
        <taxon>Burkholderiales</taxon>
        <taxon>Oxalobacteraceae</taxon>
        <taxon>Janthinobacterium</taxon>
    </lineage>
</organism>
<comment type="subcellular location">
    <subcellularLocation>
        <location evidence="1">Cell envelope</location>
    </subcellularLocation>
</comment>
<dbReference type="Pfam" id="PF07940">
    <property type="entry name" value="Hepar_II_III_C"/>
    <property type="match status" value="1"/>
</dbReference>
<evidence type="ECO:0000313" key="4">
    <source>
        <dbReference type="Proteomes" id="UP000305681"/>
    </source>
</evidence>
<dbReference type="Gene3D" id="2.70.98.70">
    <property type="match status" value="1"/>
</dbReference>
<dbReference type="InterPro" id="IPR008929">
    <property type="entry name" value="Chondroitin_lyas"/>
</dbReference>
<dbReference type="GO" id="GO:0016829">
    <property type="term" value="F:lyase activity"/>
    <property type="evidence" value="ECO:0007669"/>
    <property type="project" value="InterPro"/>
</dbReference>
<dbReference type="GO" id="GO:0030313">
    <property type="term" value="C:cell envelope"/>
    <property type="evidence" value="ECO:0007669"/>
    <property type="project" value="UniProtKB-SubCell"/>
</dbReference>
<accession>A0A5C4NYW1</accession>
<comment type="caution">
    <text evidence="3">The sequence shown here is derived from an EMBL/GenBank/DDBJ whole genome shotgun (WGS) entry which is preliminary data.</text>
</comment>
<evidence type="ECO:0000259" key="2">
    <source>
        <dbReference type="Pfam" id="PF07940"/>
    </source>
</evidence>
<dbReference type="Proteomes" id="UP000305681">
    <property type="component" value="Unassembled WGS sequence"/>
</dbReference>
<sequence length="1075" mass="116602">MTVLIGFFVKLCGTMSCGFFNNSIIPGARVQSQMIRQQKTMFKQRRSVVPFLPRKMAHAMLSAFCLLATSAMAQLPAPIKQGHPRLFVNQASFDVLKPQLPNLPATFPASGGSISLDLLAKPRDVHDGVNQPVFGGYDSNRNTFFIRHVDSYDNPANANGKNIGFQVGFQVKGLDKYLAVASFHVKSDTWSNIQLSWNSQTHKIELRVDGIVVPAGWRTVDGTSATAPMEWQADGQITSIGMRRTEEMRNFRLFDTAGNELWKAPEMDAALNKAWYSFIGQVNGRVAAIEACPLNPAPTTVPDVCNVATGSRLTIYESAQMLAMTYKLTGNEKYLNGALNYLDKLLVAAPVAGGEWSMGGRVGAMGILYDWLFAEIGARSVPDAVGFGTYRELTARRIKETIAADTGLGSENLYVAMCGYQPLYVTSTSFDCEKKPVYTHWDRSESKPSISNYYISGHAFSAVNNVTLGLLAIADEHPDVLPMIETSYAHYEKGFLAARAIISQDGGHHMGFAYGVSSIPERLLMWRTALENGGAAPLLQADWQGRLIYPYIYGLRSDGTFPASGDNFTTQLDSTAIAQLALGAVGDTQDGVAGQFYRQHILPARSSHAALILERLFWPAPLPSAPLDTLELSRHFKTAGQVLMRDSWDYANATLLEFKSTSFIAENHQHFDQNSFSLNYKAPLLLDTGLYEEYGSSHWWNYYTRSIAHNTLLIFDKNERFTRGDREFSNDGGQWFYAPRQGYPTIEEISPAGPNALDGIVRYENTPQYTYTSGNASKAYASSKLDMANGFVRNVLFLRSPSFWGKPVTVVFDSVRSKQALPATFLLHTANDPVSGAPGTTALGNGQYQLGYSAGQERIVTIRNGGGMLTAQTILPLDASVRKVGGAQEGGSGCAQTNLGTGEVAANGADCRFTVRRRQADGSYLWRNQTPLASTQQSLTSDVGAWRLEVAAPVAPALNAPEYFLHVLAVADNDGGTGPAAAPAALRLAATGATEALLLGEQLQVLFNRDVAPAARMDWTSPLAAGAILATGLKPGVHYALTSAAAGSAFARSLVETQEGTGTHLSSDQGVLSIE</sequence>
<dbReference type="Gene3D" id="1.50.10.100">
    <property type="entry name" value="Chondroitin AC/alginate lyase"/>
    <property type="match status" value="2"/>
</dbReference>
<evidence type="ECO:0000313" key="3">
    <source>
        <dbReference type="EMBL" id="TNC78406.1"/>
    </source>
</evidence>